<name>A0A090D2N2_9BACT</name>
<dbReference type="eggNOG" id="COG0126">
    <property type="taxonomic scope" value="Bacteria"/>
</dbReference>
<evidence type="ECO:0000256" key="4">
    <source>
        <dbReference type="ARBA" id="ARBA00011245"/>
    </source>
</evidence>
<dbReference type="GO" id="GO:0005829">
    <property type="term" value="C:cytosol"/>
    <property type="evidence" value="ECO:0007669"/>
    <property type="project" value="TreeGrafter"/>
</dbReference>
<comment type="catalytic activity">
    <reaction evidence="1 12 15">
        <text>(2R)-3-phosphoglycerate + ATP = (2R)-3-phospho-glyceroyl phosphate + ADP</text>
        <dbReference type="Rhea" id="RHEA:14801"/>
        <dbReference type="ChEBI" id="CHEBI:30616"/>
        <dbReference type="ChEBI" id="CHEBI:57604"/>
        <dbReference type="ChEBI" id="CHEBI:58272"/>
        <dbReference type="ChEBI" id="CHEBI:456216"/>
        <dbReference type="EC" id="2.7.2.3"/>
    </reaction>
</comment>
<evidence type="ECO:0000256" key="10">
    <source>
        <dbReference type="ARBA" id="ARBA00022840"/>
    </source>
</evidence>
<dbReference type="FunFam" id="3.40.50.1260:FF:000006">
    <property type="entry name" value="Phosphoglycerate kinase"/>
    <property type="match status" value="1"/>
</dbReference>
<dbReference type="Proteomes" id="UP000031552">
    <property type="component" value="Unassembled WGS sequence"/>
</dbReference>
<keyword evidence="8 12" id="KW-0547">Nucleotide-binding</keyword>
<reference evidence="16" key="2">
    <citation type="submission" date="2014-09" db="EMBL/GenBank/DDBJ databases">
        <title>Criblamydia sequanensis harbors a mega-plasmid encoding arsenite resistance.</title>
        <authorList>
            <person name="Bertelli C."/>
            <person name="Goesmann A."/>
            <person name="Greub G."/>
        </authorList>
    </citation>
    <scope>NUCLEOTIDE SEQUENCE [LARGE SCALE GENOMIC DNA]</scope>
    <source>
        <strain evidence="16">CRIB-18</strain>
    </source>
</reference>
<reference evidence="16" key="1">
    <citation type="submission" date="2013-12" db="EMBL/GenBank/DDBJ databases">
        <authorList>
            <person name="Linke B."/>
        </authorList>
    </citation>
    <scope>NUCLEOTIDE SEQUENCE [LARGE SCALE GENOMIC DNA]</scope>
    <source>
        <strain evidence="16">CRIB-18</strain>
    </source>
</reference>
<evidence type="ECO:0000313" key="16">
    <source>
        <dbReference type="EMBL" id="CDR34760.1"/>
    </source>
</evidence>
<evidence type="ECO:0000256" key="14">
    <source>
        <dbReference type="PIRSR" id="PIRSR000724-2"/>
    </source>
</evidence>
<dbReference type="InterPro" id="IPR001576">
    <property type="entry name" value="Phosphoglycerate_kinase"/>
</dbReference>
<dbReference type="InterPro" id="IPR015824">
    <property type="entry name" value="Phosphoglycerate_kinase_N"/>
</dbReference>
<dbReference type="CDD" id="cd00318">
    <property type="entry name" value="Phosphoglycerate_kinase"/>
    <property type="match status" value="1"/>
</dbReference>
<dbReference type="UniPathway" id="UPA00109">
    <property type="reaction ID" value="UER00185"/>
</dbReference>
<keyword evidence="10 12" id="KW-0067">ATP-binding</keyword>
<proteinExistence type="inferred from homology"/>
<dbReference type="InterPro" id="IPR015911">
    <property type="entry name" value="Phosphoglycerate_kinase_CS"/>
</dbReference>
<dbReference type="GO" id="GO:0006094">
    <property type="term" value="P:gluconeogenesis"/>
    <property type="evidence" value="ECO:0007669"/>
    <property type="project" value="TreeGrafter"/>
</dbReference>
<feature type="binding site" evidence="13">
    <location>
        <position position="119"/>
    </location>
    <ligand>
        <name>(2R)-3-phosphoglycerate</name>
        <dbReference type="ChEBI" id="CHEBI:58272"/>
    </ligand>
</feature>
<evidence type="ECO:0000256" key="7">
    <source>
        <dbReference type="ARBA" id="ARBA00022679"/>
    </source>
</evidence>
<dbReference type="STRING" id="1437425.CSEC_1953"/>
<feature type="binding site" evidence="12 14">
    <location>
        <position position="328"/>
    </location>
    <ligand>
        <name>ATP</name>
        <dbReference type="ChEBI" id="CHEBI:30616"/>
    </ligand>
</feature>
<dbReference type="PIRSF" id="PIRSF000724">
    <property type="entry name" value="Pgk"/>
    <property type="match status" value="1"/>
</dbReference>
<organism evidence="16 17">
    <name type="scientific">Candidatus Criblamydia sequanensis CRIB-18</name>
    <dbReference type="NCBI Taxonomy" id="1437425"/>
    <lineage>
        <taxon>Bacteria</taxon>
        <taxon>Pseudomonadati</taxon>
        <taxon>Chlamydiota</taxon>
        <taxon>Chlamydiia</taxon>
        <taxon>Parachlamydiales</taxon>
        <taxon>Candidatus Criblamydiaceae</taxon>
        <taxon>Candidatus Criblamydia</taxon>
    </lineage>
</organism>
<feature type="binding site" evidence="12 13">
    <location>
        <begin position="22"/>
        <end position="24"/>
    </location>
    <ligand>
        <name>substrate</name>
    </ligand>
</feature>
<feature type="binding site" evidence="12 14">
    <location>
        <position position="297"/>
    </location>
    <ligand>
        <name>ATP</name>
        <dbReference type="ChEBI" id="CHEBI:30616"/>
    </ligand>
</feature>
<gene>
    <name evidence="12 16" type="primary">pgk</name>
    <name evidence="16" type="ORF">CSEC_1953</name>
</gene>
<keyword evidence="17" id="KW-1185">Reference proteome</keyword>
<comment type="caution">
    <text evidence="16">The sequence shown here is derived from an EMBL/GenBank/DDBJ whole genome shotgun (WGS) entry which is preliminary data.</text>
</comment>
<dbReference type="FunFam" id="3.40.50.1260:FF:000003">
    <property type="entry name" value="Phosphoglycerate kinase"/>
    <property type="match status" value="1"/>
</dbReference>
<dbReference type="PANTHER" id="PTHR11406">
    <property type="entry name" value="PHOSPHOGLYCERATE KINASE"/>
    <property type="match status" value="1"/>
</dbReference>
<dbReference type="PANTHER" id="PTHR11406:SF23">
    <property type="entry name" value="PHOSPHOGLYCERATE KINASE 1, CHLOROPLASTIC-RELATED"/>
    <property type="match status" value="1"/>
</dbReference>
<dbReference type="EC" id="2.7.2.3" evidence="5 12"/>
<evidence type="ECO:0000313" key="17">
    <source>
        <dbReference type="Proteomes" id="UP000031552"/>
    </source>
</evidence>
<feature type="binding site" evidence="12 13">
    <location>
        <begin position="61"/>
        <end position="64"/>
    </location>
    <ligand>
        <name>substrate</name>
    </ligand>
</feature>
<dbReference type="GO" id="GO:0004618">
    <property type="term" value="F:phosphoglycerate kinase activity"/>
    <property type="evidence" value="ECO:0007669"/>
    <property type="project" value="UniProtKB-UniRule"/>
</dbReference>
<evidence type="ECO:0000256" key="8">
    <source>
        <dbReference type="ARBA" id="ARBA00022741"/>
    </source>
</evidence>
<dbReference type="AlphaFoldDB" id="A0A090D2N2"/>
<dbReference type="RefSeq" id="WP_041018293.1">
    <property type="nucleotide sequence ID" value="NZ_CCEJ010000009.1"/>
</dbReference>
<evidence type="ECO:0000256" key="3">
    <source>
        <dbReference type="ARBA" id="ARBA00008982"/>
    </source>
</evidence>
<evidence type="ECO:0000256" key="15">
    <source>
        <dbReference type="RuleBase" id="RU000532"/>
    </source>
</evidence>
<accession>A0A090D2N2</accession>
<evidence type="ECO:0000256" key="5">
    <source>
        <dbReference type="ARBA" id="ARBA00013061"/>
    </source>
</evidence>
<dbReference type="PROSITE" id="PS00111">
    <property type="entry name" value="PGLYCERATE_KINASE"/>
    <property type="match status" value="1"/>
</dbReference>
<keyword evidence="7 12" id="KW-0808">Transferase</keyword>
<evidence type="ECO:0000256" key="12">
    <source>
        <dbReference type="HAMAP-Rule" id="MF_00145"/>
    </source>
</evidence>
<evidence type="ECO:0000256" key="2">
    <source>
        <dbReference type="ARBA" id="ARBA00004838"/>
    </source>
</evidence>
<sequence>MDGILNLEDVNVRGKKVVMRVDFNVPLDDSGNILDDTRIQETLPSIEHVLNEGGSLILLSHMGRPKGKDSKLSLKPCAKDLEKLIKRKVRFIDDCVSDEALNAAKNLKPKEVLLLENLRFHEGEEKPEKDPGFAKKLAELGDIYVNDAFGSSHRPHASIVPLAGLYKKKAAGFLLEKEVSFLEKALKNPERPYLALIGGAKVSSKLGVIKSLLSHVDGIIIGGGMAYTFLKAYGVKIGSSICEEDLLEEARRTLEEAKAKNVPIYLPEDSIIVDHLSNDAQKKVAPNSVGIPDGMMGVDIGPKTIQHFTSLISRAKTIFWNGPFGIFEIASFSLGTFEIAKAVIESAKLSIVGGGDTIAAINSFKLGSKITHMSTGGGASLEFIEKGTLPGLEALKK</sequence>
<evidence type="ECO:0000256" key="9">
    <source>
        <dbReference type="ARBA" id="ARBA00022777"/>
    </source>
</evidence>
<dbReference type="OrthoDB" id="9808460at2"/>
<feature type="binding site" evidence="12">
    <location>
        <position position="119"/>
    </location>
    <ligand>
        <name>substrate</name>
    </ligand>
</feature>
<comment type="similarity">
    <text evidence="3 12 15">Belongs to the phosphoglycerate kinase family.</text>
</comment>
<comment type="pathway">
    <text evidence="2 12">Carbohydrate degradation; glycolysis; pyruvate from D-glyceraldehyde 3-phosphate: step 2/5.</text>
</comment>
<comment type="subcellular location">
    <subcellularLocation>
        <location evidence="12">Cytoplasm</location>
    </subcellularLocation>
</comment>
<feature type="binding site" evidence="12 14">
    <location>
        <begin position="354"/>
        <end position="357"/>
    </location>
    <ligand>
        <name>ATP</name>
        <dbReference type="ChEBI" id="CHEBI:30616"/>
    </ligand>
</feature>
<feature type="binding site" evidence="12 14">
    <location>
        <position position="205"/>
    </location>
    <ligand>
        <name>ATP</name>
        <dbReference type="ChEBI" id="CHEBI:30616"/>
    </ligand>
</feature>
<dbReference type="Gene3D" id="3.40.50.1260">
    <property type="entry name" value="Phosphoglycerate kinase, N-terminal domain"/>
    <property type="match status" value="2"/>
</dbReference>
<dbReference type="GO" id="GO:0005524">
    <property type="term" value="F:ATP binding"/>
    <property type="evidence" value="ECO:0007669"/>
    <property type="project" value="UniProtKB-KW"/>
</dbReference>
<dbReference type="InterPro" id="IPR036043">
    <property type="entry name" value="Phosphoglycerate_kinase_sf"/>
</dbReference>
<feature type="binding site" evidence="13">
    <location>
        <position position="38"/>
    </location>
    <ligand>
        <name>(2R)-3-phosphoglycerate</name>
        <dbReference type="ChEBI" id="CHEBI:58272"/>
    </ligand>
</feature>
<dbReference type="GO" id="GO:0006096">
    <property type="term" value="P:glycolytic process"/>
    <property type="evidence" value="ECO:0007669"/>
    <property type="project" value="UniProtKB-UniRule"/>
</dbReference>
<dbReference type="Pfam" id="PF00162">
    <property type="entry name" value="PGK"/>
    <property type="match status" value="1"/>
</dbReference>
<evidence type="ECO:0000256" key="13">
    <source>
        <dbReference type="PIRSR" id="PIRSR000724-1"/>
    </source>
</evidence>
<dbReference type="GO" id="GO:0043531">
    <property type="term" value="F:ADP binding"/>
    <property type="evidence" value="ECO:0007669"/>
    <property type="project" value="TreeGrafter"/>
</dbReference>
<keyword evidence="12" id="KW-0963">Cytoplasm</keyword>
<evidence type="ECO:0000256" key="1">
    <source>
        <dbReference type="ARBA" id="ARBA00000642"/>
    </source>
</evidence>
<dbReference type="SUPFAM" id="SSF53748">
    <property type="entry name" value="Phosphoglycerate kinase"/>
    <property type="match status" value="1"/>
</dbReference>
<dbReference type="EMBL" id="CCEJ010000009">
    <property type="protein sequence ID" value="CDR34760.1"/>
    <property type="molecule type" value="Genomic_DNA"/>
</dbReference>
<feature type="binding site" evidence="13">
    <location>
        <position position="154"/>
    </location>
    <ligand>
        <name>(2R)-3-phosphoglycerate</name>
        <dbReference type="ChEBI" id="CHEBI:58272"/>
    </ligand>
</feature>
<feature type="binding site" evidence="12">
    <location>
        <position position="38"/>
    </location>
    <ligand>
        <name>substrate</name>
    </ligand>
</feature>
<dbReference type="HAMAP" id="MF_00145">
    <property type="entry name" value="Phosphoglyc_kinase"/>
    <property type="match status" value="1"/>
</dbReference>
<dbReference type="PRINTS" id="PR00477">
    <property type="entry name" value="PHGLYCKINASE"/>
</dbReference>
<keyword evidence="11 12" id="KW-0324">Glycolysis</keyword>
<comment type="subunit">
    <text evidence="4 12">Monomer.</text>
</comment>
<evidence type="ECO:0000256" key="11">
    <source>
        <dbReference type="ARBA" id="ARBA00023152"/>
    </source>
</evidence>
<evidence type="ECO:0000256" key="6">
    <source>
        <dbReference type="ARBA" id="ARBA00016471"/>
    </source>
</evidence>
<feature type="binding site" evidence="12">
    <location>
        <position position="154"/>
    </location>
    <ligand>
        <name>substrate</name>
    </ligand>
</feature>
<protein>
    <recommendedName>
        <fullName evidence="6 12">Phosphoglycerate kinase</fullName>
        <ecNumber evidence="5 12">2.7.2.3</ecNumber>
    </recommendedName>
</protein>
<keyword evidence="9 12" id="KW-0418">Kinase</keyword>